<evidence type="ECO:0000313" key="2">
    <source>
        <dbReference type="Proteomes" id="UP000110868"/>
    </source>
</evidence>
<name>W8QN57_9VIRU</name>
<dbReference type="Proteomes" id="UP000110868">
    <property type="component" value="Segment"/>
</dbReference>
<reference evidence="1 2" key="1">
    <citation type="submission" date="2013-12" db="EMBL/GenBank/DDBJ databases">
        <authorList>
            <person name="Tong Y."/>
            <person name="Zhang J."/>
            <person name="Huang Y."/>
            <person name="Li S."/>
            <person name="Pei G."/>
            <person name="Zhang Z."/>
            <person name="Mi Z."/>
            <person name="An X."/>
        </authorList>
    </citation>
    <scope>NUCLEOTIDE SEQUENCE [LARGE SCALE GENOMIC DNA]</scope>
    <source>
        <strain evidence="1">AMIV</strain>
    </source>
</reference>
<organism evidence="1 2">
    <name type="scientific">Chloriridovirus anopheles1</name>
    <dbReference type="NCBI Taxonomy" id="1465751"/>
    <lineage>
        <taxon>Viruses</taxon>
        <taxon>Varidnaviria</taxon>
        <taxon>Bamfordvirae</taxon>
        <taxon>Nucleocytoviricota</taxon>
        <taxon>Megaviricetes</taxon>
        <taxon>Pimascovirales</taxon>
        <taxon>Pimascovirales incertae sedis</taxon>
        <taxon>Iridoviridae</taxon>
        <taxon>Betairidovirinae</taxon>
        <taxon>Chloriridovirus</taxon>
    </lineage>
</organism>
<dbReference type="KEGG" id="vg:18938307"/>
<dbReference type="RefSeq" id="YP_009021217.1">
    <property type="nucleotide sequence ID" value="NC_023848.1"/>
</dbReference>
<gene>
    <name evidence="1" type="ORF">AMIV_146</name>
</gene>
<accession>W8QN57</accession>
<sequence length="364" mass="42404">MDLKREIVLRKINKEGAFDTYVDNLFALYKRINDNRARISPYLQSDIMVMGGMLYFILEREAKHLSLIENDINLKIYEQFNHFKTVDLDLQGSLNVDEELYSSSEIKGSAFKVFKEVAVENFSIFSSLHTILDNEPFDDPNQKELVHNFKFNFVFNEKTCSSVFLESRPQITAKIGGVEDHVLEMLLLVGRDNEYSKIYKLECLESPFKGEDIIVSVTQQVYPNERAWRRVDWVGKTKQDVFRELRDIFGKDQLELVKFCQGYYRVYLIAYIYIKALQRDKKKLLALMTPSNNTLKNKLFFFKSKLMRLVAPPELCKVAAKLYSAVSKEKPDCSASGLFTAQFLKLCTDLWISFNNELHVAKLY</sequence>
<keyword evidence="2" id="KW-1185">Reference proteome</keyword>
<dbReference type="EMBL" id="KF938901">
    <property type="protein sequence ID" value="AHL67633.1"/>
    <property type="molecule type" value="Genomic_DNA"/>
</dbReference>
<dbReference type="OrthoDB" id="31850at10239"/>
<evidence type="ECO:0000313" key="1">
    <source>
        <dbReference type="EMBL" id="AHL67633.1"/>
    </source>
</evidence>
<dbReference type="GeneID" id="18938307"/>
<proteinExistence type="predicted"/>
<protein>
    <submittedName>
        <fullName evidence="1">Uncharacterized protein</fullName>
    </submittedName>
</protein>